<protein>
    <submittedName>
        <fullName evidence="1">Uncharacterized protein</fullName>
    </submittedName>
</protein>
<dbReference type="AlphaFoldDB" id="A0A0A9BXM2"/>
<proteinExistence type="predicted"/>
<dbReference type="EMBL" id="GBRH01231975">
    <property type="protein sequence ID" value="JAD65920.1"/>
    <property type="molecule type" value="Transcribed_RNA"/>
</dbReference>
<name>A0A0A9BXM2_ARUDO</name>
<organism evidence="1">
    <name type="scientific">Arundo donax</name>
    <name type="common">Giant reed</name>
    <name type="synonym">Donax arundinaceus</name>
    <dbReference type="NCBI Taxonomy" id="35708"/>
    <lineage>
        <taxon>Eukaryota</taxon>
        <taxon>Viridiplantae</taxon>
        <taxon>Streptophyta</taxon>
        <taxon>Embryophyta</taxon>
        <taxon>Tracheophyta</taxon>
        <taxon>Spermatophyta</taxon>
        <taxon>Magnoliopsida</taxon>
        <taxon>Liliopsida</taxon>
        <taxon>Poales</taxon>
        <taxon>Poaceae</taxon>
        <taxon>PACMAD clade</taxon>
        <taxon>Arundinoideae</taxon>
        <taxon>Arundineae</taxon>
        <taxon>Arundo</taxon>
    </lineage>
</organism>
<reference evidence="1" key="1">
    <citation type="submission" date="2014-09" db="EMBL/GenBank/DDBJ databases">
        <authorList>
            <person name="Magalhaes I.L.F."/>
            <person name="Oliveira U."/>
            <person name="Santos F.R."/>
            <person name="Vidigal T.H.D.A."/>
            <person name="Brescovit A.D."/>
            <person name="Santos A.J."/>
        </authorList>
    </citation>
    <scope>NUCLEOTIDE SEQUENCE</scope>
    <source>
        <tissue evidence="1">Shoot tissue taken approximately 20 cm above the soil surface</tissue>
    </source>
</reference>
<accession>A0A0A9BXM2</accession>
<sequence>MMTHTPSYNMVYIFCVWRNFHKLVFIMYLSIFKCAPCCT</sequence>
<evidence type="ECO:0000313" key="1">
    <source>
        <dbReference type="EMBL" id="JAD65920.1"/>
    </source>
</evidence>
<reference evidence="1" key="2">
    <citation type="journal article" date="2015" name="Data Brief">
        <title>Shoot transcriptome of the giant reed, Arundo donax.</title>
        <authorList>
            <person name="Barrero R.A."/>
            <person name="Guerrero F.D."/>
            <person name="Moolhuijzen P."/>
            <person name="Goolsby J.A."/>
            <person name="Tidwell J."/>
            <person name="Bellgard S.E."/>
            <person name="Bellgard M.I."/>
        </authorList>
    </citation>
    <scope>NUCLEOTIDE SEQUENCE</scope>
    <source>
        <tissue evidence="1">Shoot tissue taken approximately 20 cm above the soil surface</tissue>
    </source>
</reference>